<accession>A0A0D0PHE4</accession>
<evidence type="ECO:0000313" key="2">
    <source>
        <dbReference type="Proteomes" id="UP000035100"/>
    </source>
</evidence>
<organism evidence="1 2">
    <name type="scientific">Wenxinia marina DSM 24838</name>
    <dbReference type="NCBI Taxonomy" id="1123501"/>
    <lineage>
        <taxon>Bacteria</taxon>
        <taxon>Pseudomonadati</taxon>
        <taxon>Pseudomonadota</taxon>
        <taxon>Alphaproteobacteria</taxon>
        <taxon>Rhodobacterales</taxon>
        <taxon>Roseobacteraceae</taxon>
        <taxon>Wenxinia</taxon>
    </lineage>
</organism>
<gene>
    <name evidence="1" type="ORF">Wenmar_00640</name>
</gene>
<name>A0A0D0PHE4_9RHOB</name>
<dbReference type="STRING" id="1123501.Wenmar_00640"/>
<protein>
    <submittedName>
        <fullName evidence="1">Uncharacterized protein</fullName>
    </submittedName>
</protein>
<reference evidence="1 2" key="1">
    <citation type="submission" date="2013-01" db="EMBL/GenBank/DDBJ databases">
        <authorList>
            <person name="Fiebig A."/>
            <person name="Goeker M."/>
            <person name="Klenk H.-P.P."/>
        </authorList>
    </citation>
    <scope>NUCLEOTIDE SEQUENCE [LARGE SCALE GENOMIC DNA]</scope>
    <source>
        <strain evidence="1 2">DSM 24838</strain>
    </source>
</reference>
<sequence length="95" mass="10115">MGGFKILSMTLHRDPHITATGIACVAALDVQIGPVALLDCTLARYDSGDFDLWPPRARSSRKTSAITIEKGARKEIREAAVAAYRALGGDVMAEG</sequence>
<evidence type="ECO:0000313" key="1">
    <source>
        <dbReference type="EMBL" id="KIQ70756.1"/>
    </source>
</evidence>
<dbReference type="RefSeq" id="WP_018303278.1">
    <property type="nucleotide sequence ID" value="NZ_KB902293.1"/>
</dbReference>
<dbReference type="EMBL" id="AONG01000004">
    <property type="protein sequence ID" value="KIQ70756.1"/>
    <property type="molecule type" value="Genomic_DNA"/>
</dbReference>
<comment type="caution">
    <text evidence="1">The sequence shown here is derived from an EMBL/GenBank/DDBJ whole genome shotgun (WGS) entry which is preliminary data.</text>
</comment>
<dbReference type="AlphaFoldDB" id="A0A0D0PHE4"/>
<dbReference type="Proteomes" id="UP000035100">
    <property type="component" value="Unassembled WGS sequence"/>
</dbReference>
<keyword evidence="2" id="KW-1185">Reference proteome</keyword>
<proteinExistence type="predicted"/>